<accession>A0AAE0Y800</accession>
<dbReference type="AlphaFoldDB" id="A0AAE0Y800"/>
<evidence type="ECO:0000313" key="3">
    <source>
        <dbReference type="Proteomes" id="UP001283361"/>
    </source>
</evidence>
<organism evidence="2 3">
    <name type="scientific">Elysia crispata</name>
    <name type="common">lettuce slug</name>
    <dbReference type="NCBI Taxonomy" id="231223"/>
    <lineage>
        <taxon>Eukaryota</taxon>
        <taxon>Metazoa</taxon>
        <taxon>Spiralia</taxon>
        <taxon>Lophotrochozoa</taxon>
        <taxon>Mollusca</taxon>
        <taxon>Gastropoda</taxon>
        <taxon>Heterobranchia</taxon>
        <taxon>Euthyneura</taxon>
        <taxon>Panpulmonata</taxon>
        <taxon>Sacoglossa</taxon>
        <taxon>Placobranchoidea</taxon>
        <taxon>Plakobranchidae</taxon>
        <taxon>Elysia</taxon>
    </lineage>
</organism>
<sequence length="112" mass="12429">MWRGDILTNDVSFVDADCQPEFPACMGEPVDGLSRCASSELCHLHFPYEDCEDLVLWSQLCQILNRFPSLLVHKRTSSVDCSDANSNSGEKNISNKGGIRTQLCSTPDGEKF</sequence>
<dbReference type="EMBL" id="JAWDGP010006768">
    <property type="protein sequence ID" value="KAK3735743.1"/>
    <property type="molecule type" value="Genomic_DNA"/>
</dbReference>
<comment type="caution">
    <text evidence="2">The sequence shown here is derived from an EMBL/GenBank/DDBJ whole genome shotgun (WGS) entry which is preliminary data.</text>
</comment>
<dbReference type="Proteomes" id="UP001283361">
    <property type="component" value="Unassembled WGS sequence"/>
</dbReference>
<evidence type="ECO:0000313" key="2">
    <source>
        <dbReference type="EMBL" id="KAK3735743.1"/>
    </source>
</evidence>
<name>A0AAE0Y800_9GAST</name>
<evidence type="ECO:0000256" key="1">
    <source>
        <dbReference type="SAM" id="MobiDB-lite"/>
    </source>
</evidence>
<feature type="compositionally biased region" description="Polar residues" evidence="1">
    <location>
        <begin position="79"/>
        <end position="95"/>
    </location>
</feature>
<keyword evidence="3" id="KW-1185">Reference proteome</keyword>
<reference evidence="2" key="1">
    <citation type="journal article" date="2023" name="G3 (Bethesda)">
        <title>A reference genome for the long-term kleptoplast-retaining sea slug Elysia crispata morphotype clarki.</title>
        <authorList>
            <person name="Eastman K.E."/>
            <person name="Pendleton A.L."/>
            <person name="Shaikh M.A."/>
            <person name="Suttiyut T."/>
            <person name="Ogas R."/>
            <person name="Tomko P."/>
            <person name="Gavelis G."/>
            <person name="Widhalm J.R."/>
            <person name="Wisecaver J.H."/>
        </authorList>
    </citation>
    <scope>NUCLEOTIDE SEQUENCE</scope>
    <source>
        <strain evidence="2">ECLA1</strain>
    </source>
</reference>
<proteinExistence type="predicted"/>
<gene>
    <name evidence="2" type="ORF">RRG08_024538</name>
</gene>
<feature type="region of interest" description="Disordered" evidence="1">
    <location>
        <begin position="79"/>
        <end position="112"/>
    </location>
</feature>
<protein>
    <submittedName>
        <fullName evidence="2">Uncharacterized protein</fullName>
    </submittedName>
</protein>